<dbReference type="SUPFAM" id="SSF50630">
    <property type="entry name" value="Acid proteases"/>
    <property type="match status" value="1"/>
</dbReference>
<evidence type="ECO:0000313" key="20">
    <source>
        <dbReference type="Proteomes" id="UP001591681"/>
    </source>
</evidence>
<dbReference type="CDD" id="cd01647">
    <property type="entry name" value="RT_LTR"/>
    <property type="match status" value="1"/>
</dbReference>
<dbReference type="Pfam" id="PF13650">
    <property type="entry name" value="Asp_protease_2"/>
    <property type="match status" value="1"/>
</dbReference>
<dbReference type="GO" id="GO:0004523">
    <property type="term" value="F:RNA-DNA hybrid ribonuclease activity"/>
    <property type="evidence" value="ECO:0007669"/>
    <property type="project" value="UniProtKB-EC"/>
</dbReference>
<keyword evidence="12" id="KW-0863">Zinc-finger</keyword>
<evidence type="ECO:0000256" key="10">
    <source>
        <dbReference type="ARBA" id="ARBA00022918"/>
    </source>
</evidence>
<evidence type="ECO:0000256" key="4">
    <source>
        <dbReference type="ARBA" id="ARBA00022670"/>
    </source>
</evidence>
<keyword evidence="12" id="KW-0479">Metal-binding</keyword>
<dbReference type="FunFam" id="3.30.420.10:FF:000032">
    <property type="entry name" value="Retrovirus-related Pol polyprotein from transposon 297-like Protein"/>
    <property type="match status" value="1"/>
</dbReference>
<evidence type="ECO:0000256" key="1">
    <source>
        <dbReference type="ARBA" id="ARBA00010879"/>
    </source>
</evidence>
<evidence type="ECO:0000256" key="5">
    <source>
        <dbReference type="ARBA" id="ARBA00022679"/>
    </source>
</evidence>
<dbReference type="Pfam" id="PF02023">
    <property type="entry name" value="SCAN"/>
    <property type="match status" value="1"/>
</dbReference>
<dbReference type="InterPro" id="IPR050951">
    <property type="entry name" value="Retrovirus_Pol_polyprotein"/>
</dbReference>
<feature type="compositionally biased region" description="Low complexity" evidence="13">
    <location>
        <begin position="24"/>
        <end position="42"/>
    </location>
</feature>
<dbReference type="Pfam" id="PF00665">
    <property type="entry name" value="rve"/>
    <property type="match status" value="1"/>
</dbReference>
<accession>A0ABD1JQR5</accession>
<dbReference type="Gene3D" id="2.40.70.10">
    <property type="entry name" value="Acid Proteases"/>
    <property type="match status" value="1"/>
</dbReference>
<evidence type="ECO:0000256" key="12">
    <source>
        <dbReference type="PROSITE-ProRule" id="PRU00047"/>
    </source>
</evidence>
<gene>
    <name evidence="19" type="ORF">ACEWY4_016095</name>
</gene>
<evidence type="ECO:0000256" key="3">
    <source>
        <dbReference type="ARBA" id="ARBA00012493"/>
    </source>
</evidence>
<dbReference type="Pfam" id="PF22938">
    <property type="entry name" value="Integrase_p58_C"/>
    <property type="match status" value="1"/>
</dbReference>
<keyword evidence="9" id="KW-0378">Hydrolase</keyword>
<keyword evidence="12" id="KW-0862">Zinc</keyword>
<evidence type="ECO:0000313" key="19">
    <source>
        <dbReference type="EMBL" id="KAL2089196.1"/>
    </source>
</evidence>
<dbReference type="SUPFAM" id="SSF56672">
    <property type="entry name" value="DNA/RNA polymerases"/>
    <property type="match status" value="1"/>
</dbReference>
<dbReference type="EMBL" id="JBHFQA010000013">
    <property type="protein sequence ID" value="KAL2089196.1"/>
    <property type="molecule type" value="Genomic_DNA"/>
</dbReference>
<keyword evidence="10" id="KW-0695">RNA-directed DNA polymerase</keyword>
<feature type="region of interest" description="Disordered" evidence="13">
    <location>
        <begin position="287"/>
        <end position="318"/>
    </location>
</feature>
<dbReference type="GO" id="GO:0006508">
    <property type="term" value="P:proteolysis"/>
    <property type="evidence" value="ECO:0007669"/>
    <property type="project" value="UniProtKB-KW"/>
</dbReference>
<dbReference type="PANTHER" id="PTHR37984:SF5">
    <property type="entry name" value="PROTEIN NYNRIN-LIKE"/>
    <property type="match status" value="1"/>
</dbReference>
<evidence type="ECO:0000259" key="18">
    <source>
        <dbReference type="PROSITE" id="PS50994"/>
    </source>
</evidence>
<dbReference type="Pfam" id="PF00078">
    <property type="entry name" value="RVT_1"/>
    <property type="match status" value="1"/>
</dbReference>
<evidence type="ECO:0000256" key="13">
    <source>
        <dbReference type="SAM" id="MobiDB-lite"/>
    </source>
</evidence>
<dbReference type="SMART" id="SM00431">
    <property type="entry name" value="SCAN"/>
    <property type="match status" value="1"/>
</dbReference>
<dbReference type="FunFam" id="3.10.20.370:FF:000001">
    <property type="entry name" value="Retrovirus-related Pol polyprotein from transposon 17.6-like protein"/>
    <property type="match status" value="1"/>
</dbReference>
<dbReference type="Gene3D" id="3.30.70.270">
    <property type="match status" value="2"/>
</dbReference>
<protein>
    <recommendedName>
        <fullName evidence="11">Gypsy retrotransposon integrase-like protein 1</fullName>
        <ecNumber evidence="3">2.7.7.49</ecNumber>
        <ecNumber evidence="2">3.1.26.4</ecNumber>
    </recommendedName>
</protein>
<dbReference type="Gene3D" id="1.10.4020.10">
    <property type="entry name" value="DNA breaking-rejoining enzymes"/>
    <property type="match status" value="1"/>
</dbReference>
<dbReference type="InterPro" id="IPR043502">
    <property type="entry name" value="DNA/RNA_pol_sf"/>
</dbReference>
<comment type="similarity">
    <text evidence="1">Belongs to the beta type-B retroviral polymerase family. HERV class-II K(HML-2) pol subfamily.</text>
</comment>
<evidence type="ECO:0000259" key="15">
    <source>
        <dbReference type="PROSITE" id="PS50175"/>
    </source>
</evidence>
<dbReference type="FunFam" id="3.30.70.270:FF:000020">
    <property type="entry name" value="Transposon Tf2-6 polyprotein-like Protein"/>
    <property type="match status" value="1"/>
</dbReference>
<evidence type="ECO:0000259" key="17">
    <source>
        <dbReference type="PROSITE" id="PS50878"/>
    </source>
</evidence>
<evidence type="ECO:0000259" key="16">
    <source>
        <dbReference type="PROSITE" id="PS50804"/>
    </source>
</evidence>
<dbReference type="PROSITE" id="PS50804">
    <property type="entry name" value="SCAN_BOX"/>
    <property type="match status" value="1"/>
</dbReference>
<dbReference type="InterPro" id="IPR021109">
    <property type="entry name" value="Peptidase_aspartic_dom_sf"/>
</dbReference>
<dbReference type="InterPro" id="IPR041588">
    <property type="entry name" value="Integrase_H2C2"/>
</dbReference>
<evidence type="ECO:0000256" key="11">
    <source>
        <dbReference type="ARBA" id="ARBA00039658"/>
    </source>
</evidence>
<keyword evidence="6" id="KW-0548">Nucleotidyltransferase</keyword>
<dbReference type="Proteomes" id="UP001591681">
    <property type="component" value="Unassembled WGS sequence"/>
</dbReference>
<reference evidence="19 20" key="1">
    <citation type="submission" date="2024-09" db="EMBL/GenBank/DDBJ databases">
        <title>A chromosome-level genome assembly of Gray's grenadier anchovy, Coilia grayii.</title>
        <authorList>
            <person name="Fu Z."/>
        </authorList>
    </citation>
    <scope>NUCLEOTIDE SEQUENCE [LARGE SCALE GENOMIC DNA]</scope>
    <source>
        <strain evidence="19">G4</strain>
        <tissue evidence="19">Muscle</tissue>
    </source>
</reference>
<dbReference type="PROSITE" id="PS50878">
    <property type="entry name" value="RT_POL"/>
    <property type="match status" value="1"/>
</dbReference>
<dbReference type="PROSITE" id="PS50175">
    <property type="entry name" value="ASP_PROT_RETROV"/>
    <property type="match status" value="1"/>
</dbReference>
<feature type="domain" description="Reverse transcriptase" evidence="17">
    <location>
        <begin position="1046"/>
        <end position="1224"/>
    </location>
</feature>
<dbReference type="SUPFAM" id="SSF53098">
    <property type="entry name" value="Ribonuclease H-like"/>
    <property type="match status" value="1"/>
</dbReference>
<dbReference type="InterPro" id="IPR012337">
    <property type="entry name" value="RNaseH-like_sf"/>
</dbReference>
<keyword evidence="4" id="KW-0645">Protease</keyword>
<dbReference type="Gene3D" id="3.30.420.10">
    <property type="entry name" value="Ribonuclease H-like superfamily/Ribonuclease H"/>
    <property type="match status" value="1"/>
</dbReference>
<dbReference type="Gene3D" id="1.10.340.70">
    <property type="match status" value="1"/>
</dbReference>
<evidence type="ECO:0000259" key="14">
    <source>
        <dbReference type="PROSITE" id="PS50158"/>
    </source>
</evidence>
<dbReference type="CDD" id="cd07936">
    <property type="entry name" value="SCAN"/>
    <property type="match status" value="1"/>
</dbReference>
<dbReference type="InterPro" id="IPR001995">
    <property type="entry name" value="Peptidase_A2_cat"/>
</dbReference>
<keyword evidence="8" id="KW-0255">Endonuclease</keyword>
<dbReference type="InterPro" id="IPR000477">
    <property type="entry name" value="RT_dom"/>
</dbReference>
<dbReference type="InterPro" id="IPR001878">
    <property type="entry name" value="Znf_CCHC"/>
</dbReference>
<dbReference type="EC" id="2.7.7.49" evidence="3"/>
<dbReference type="GO" id="GO:0008270">
    <property type="term" value="F:zinc ion binding"/>
    <property type="evidence" value="ECO:0007669"/>
    <property type="project" value="UniProtKB-KW"/>
</dbReference>
<dbReference type="PROSITE" id="PS50994">
    <property type="entry name" value="INTEGRASE"/>
    <property type="match status" value="1"/>
</dbReference>
<dbReference type="InterPro" id="IPR003309">
    <property type="entry name" value="SCAN_dom"/>
</dbReference>
<keyword evidence="5" id="KW-0808">Transferase</keyword>
<dbReference type="PANTHER" id="PTHR37984">
    <property type="entry name" value="PROTEIN CBG26694"/>
    <property type="match status" value="1"/>
</dbReference>
<dbReference type="InterPro" id="IPR041373">
    <property type="entry name" value="RT_RNaseH"/>
</dbReference>
<dbReference type="FunFam" id="1.10.340.70:FF:000001">
    <property type="entry name" value="Retrovirus-related Pol polyprotein from transposon gypsy-like Protein"/>
    <property type="match status" value="1"/>
</dbReference>
<dbReference type="GO" id="GO:0008233">
    <property type="term" value="F:peptidase activity"/>
    <property type="evidence" value="ECO:0007669"/>
    <property type="project" value="UniProtKB-KW"/>
</dbReference>
<dbReference type="Gene3D" id="3.10.20.370">
    <property type="match status" value="1"/>
</dbReference>
<sequence length="1443" mass="165128">MPPKTRTAREGETRSQQEEDEQVEATTAPAEAADPGAAFAPPVEGAVAELTNLVRTLLQVQTSRDEKWEKVVQSQDQRWRAMTHQFNLLQGQVEELREGSEGSRSATPQPPAGVETRPQLTFKEPKLHPLTKEDDIEHFLATFERVATTCRWPDSTWAIRLVPLLTGKARSAFVAMDRQETEDYEKVKEAILKKYNINADTYRVRFRSAVIMPDENPKELYVRLKELFVKWVRPEEHSLDDICELMVLEQFMDMVSPDMAVWIREHDPKTAEEAARLAEIFQAARQGTRGPGTNRWTARKSDGGGESRGQYHQRPSFNRYPDRHRQEVRCTNCGKLGHTKPNCQARGTQNTTVCYTPRPHTPRIQHSPNMEHLVQVLVNGEAANALVDTGSSQTLIHESLVPGEQFDGQPAVKVCCVHGDVRSYPTVEVFLTVSGQTFFMPVAIAAKLPYKVVLGNDLPILWDLIPKLEHCNAVTRAQSAKELQELPFADVELDVADRKPEKPHLSRQQKRRQKVKTVIEQTEPELWPQPELHIDIDMPTNIAELQRQDKSLEPWFNRAADCGKPGSLLKEERYVVKNGILYQIKGQQETLVVPEPLRNKVMTLAHSIPWSGHLGKYKTLARVGSRFSWPNIYTDITDFVRTCPECQLTSGKAVPRAPLHPLPIIDTPFTRIGMDIVGPLDRSKSGNRYILVMCDYATRYPEAFPLKNIKARQVANCLVQLFTRVGVPREIVTDQGTNFMSVLLKQVYSLLGVKAIKTTPYHPQTDGLVERFNRTLKTMLRRFVSQTGTDWDEWLPYLLFAYREVPQASTGFSPFELLYGRQVRGPLDLLKDMWEEPKLELQNVATYVLQMRQRLEEMSELAHQNMELAQKRQKTWYDQKARGRTFKPGQKVLLLLPTEESKLLAKWHGPYEVIKKVGDVTYEVSMPDRGKKKQTFHVNLLKEYHRRDQVRTQLFVRAVAEEEEADEQFFPVEPNTRTVDLSHLEDHQQDQVRALLDPDLFQERPGRTTLVMHDIVLKPDTSPQRRSYRVPERLLPALKEELDVMLSLGVIEPSCSDWCNPVVLVPKRDGSIRFCIDFRQVNALSKVDPYPMPRIDDLVERLGKAKYITTIDLSRGYWQVPLSPRAKEVTAFRTPFGLYHFNVMPFGLQGAPASFQRLMDRVLRGTHQFAAAYLDDVCIWSNSWEEHSRHLRQVLNRIREAGLTINPGKCALAKQEVHYLGYVIGGGVIRPQVEKVDAIQSCTPPTTKRKVRAFLGLVGWYRRFIPDFSAHSSPLSELTRATAPNRVVWTEQCEAAFQDLKGAVCSDSVLLSPDFHKPFIVQTDASGVGLGAVLLQEEDGQRRPVAFISRKLFDRERRYAAVELEALAIKWALDSLRYYLLGRPFKLETDHRALQWLEKMRDTNSRVTRWYLSLQPYNFTVEYRPGASNRVADFLSRIPEDEG</sequence>
<dbReference type="SUPFAM" id="SSF47353">
    <property type="entry name" value="Retrovirus capsid dimerization domain-like"/>
    <property type="match status" value="1"/>
</dbReference>
<dbReference type="EC" id="3.1.26.4" evidence="2"/>
<dbReference type="InterPro" id="IPR036397">
    <property type="entry name" value="RNaseH_sf"/>
</dbReference>
<dbReference type="Gene3D" id="3.10.10.10">
    <property type="entry name" value="HIV Type 1 Reverse Transcriptase, subunit A, domain 1"/>
    <property type="match status" value="1"/>
</dbReference>
<proteinExistence type="inferred from homology"/>
<dbReference type="InterPro" id="IPR043128">
    <property type="entry name" value="Rev_trsase/Diguanyl_cyclase"/>
</dbReference>
<evidence type="ECO:0000256" key="7">
    <source>
        <dbReference type="ARBA" id="ARBA00022722"/>
    </source>
</evidence>
<dbReference type="Pfam" id="PF17917">
    <property type="entry name" value="RT_RNaseH"/>
    <property type="match status" value="1"/>
</dbReference>
<dbReference type="FunFam" id="3.10.10.10:FF:000007">
    <property type="entry name" value="Retrovirus-related Pol polyprotein from transposon 17.6-like Protein"/>
    <property type="match status" value="1"/>
</dbReference>
<feature type="domain" description="CCHC-type" evidence="14">
    <location>
        <begin position="329"/>
        <end position="343"/>
    </location>
</feature>
<feature type="compositionally biased region" description="Basic and acidic residues" evidence="13">
    <location>
        <begin position="7"/>
        <end position="17"/>
    </location>
</feature>
<name>A0ABD1JQR5_9TELE</name>
<keyword evidence="7" id="KW-0540">Nuclease</keyword>
<evidence type="ECO:0000256" key="8">
    <source>
        <dbReference type="ARBA" id="ARBA00022759"/>
    </source>
</evidence>
<feature type="domain" description="Peptidase A2" evidence="15">
    <location>
        <begin position="383"/>
        <end position="458"/>
    </location>
</feature>
<dbReference type="InterPro" id="IPR001584">
    <property type="entry name" value="Integrase_cat-core"/>
</dbReference>
<evidence type="ECO:0000256" key="2">
    <source>
        <dbReference type="ARBA" id="ARBA00012180"/>
    </source>
</evidence>
<keyword evidence="20" id="KW-1185">Reference proteome</keyword>
<dbReference type="PROSITE" id="PS50158">
    <property type="entry name" value="ZF_CCHC"/>
    <property type="match status" value="1"/>
</dbReference>
<comment type="caution">
    <text evidence="19">The sequence shown here is derived from an EMBL/GenBank/DDBJ whole genome shotgun (WGS) entry which is preliminary data.</text>
</comment>
<feature type="domain" description="SCAN box" evidence="16">
    <location>
        <begin position="203"/>
        <end position="282"/>
    </location>
</feature>
<feature type="domain" description="Integrase catalytic" evidence="18">
    <location>
        <begin position="664"/>
        <end position="822"/>
    </location>
</feature>
<dbReference type="CDD" id="cd09274">
    <property type="entry name" value="RNase_HI_RT_Ty3"/>
    <property type="match status" value="1"/>
</dbReference>
<feature type="region of interest" description="Disordered" evidence="13">
    <location>
        <begin position="94"/>
        <end position="119"/>
    </location>
</feature>
<dbReference type="Pfam" id="PF17921">
    <property type="entry name" value="Integrase_H2C2"/>
    <property type="match status" value="1"/>
</dbReference>
<dbReference type="InterPro" id="IPR038269">
    <property type="entry name" value="SCAN_sf"/>
</dbReference>
<dbReference type="GO" id="GO:0003964">
    <property type="term" value="F:RNA-directed DNA polymerase activity"/>
    <property type="evidence" value="ECO:0007669"/>
    <property type="project" value="UniProtKB-KW"/>
</dbReference>
<evidence type="ECO:0000256" key="6">
    <source>
        <dbReference type="ARBA" id="ARBA00022695"/>
    </source>
</evidence>
<feature type="region of interest" description="Disordered" evidence="13">
    <location>
        <begin position="1"/>
        <end position="42"/>
    </location>
</feature>
<organism evidence="19 20">
    <name type="scientific">Coilia grayii</name>
    <name type="common">Gray's grenadier anchovy</name>
    <dbReference type="NCBI Taxonomy" id="363190"/>
    <lineage>
        <taxon>Eukaryota</taxon>
        <taxon>Metazoa</taxon>
        <taxon>Chordata</taxon>
        <taxon>Craniata</taxon>
        <taxon>Vertebrata</taxon>
        <taxon>Euteleostomi</taxon>
        <taxon>Actinopterygii</taxon>
        <taxon>Neopterygii</taxon>
        <taxon>Teleostei</taxon>
        <taxon>Clupei</taxon>
        <taxon>Clupeiformes</taxon>
        <taxon>Clupeoidei</taxon>
        <taxon>Engraulidae</taxon>
        <taxon>Coilinae</taxon>
        <taxon>Coilia</taxon>
    </lineage>
</organism>
<evidence type="ECO:0000256" key="9">
    <source>
        <dbReference type="ARBA" id="ARBA00022801"/>
    </source>
</evidence>
<dbReference type="InterPro" id="IPR054465">
    <property type="entry name" value="Integrase_p58-like_C"/>
</dbReference>